<dbReference type="SMART" id="SM00563">
    <property type="entry name" value="PlsC"/>
    <property type="match status" value="1"/>
</dbReference>
<dbReference type="CDD" id="cd07989">
    <property type="entry name" value="LPLAT_AGPAT-like"/>
    <property type="match status" value="1"/>
</dbReference>
<dbReference type="SUPFAM" id="SSF69593">
    <property type="entry name" value="Glycerol-3-phosphate (1)-acyltransferase"/>
    <property type="match status" value="1"/>
</dbReference>
<keyword evidence="2" id="KW-0808">Transferase</keyword>
<dbReference type="AlphaFoldDB" id="A0A9D1IJC7"/>
<comment type="caution">
    <text evidence="6">The sequence shown here is derived from an EMBL/GenBank/DDBJ whole genome shotgun (WGS) entry which is preliminary data.</text>
</comment>
<dbReference type="InterPro" id="IPR002123">
    <property type="entry name" value="Plipid/glycerol_acylTrfase"/>
</dbReference>
<comment type="pathway">
    <text evidence="1">Lipid metabolism.</text>
</comment>
<organism evidence="6 7">
    <name type="scientific">Candidatus Aphodousia faecigallinarum</name>
    <dbReference type="NCBI Taxonomy" id="2840677"/>
    <lineage>
        <taxon>Bacteria</taxon>
        <taxon>Pseudomonadati</taxon>
        <taxon>Pseudomonadota</taxon>
        <taxon>Betaproteobacteria</taxon>
        <taxon>Burkholderiales</taxon>
        <taxon>Sutterellaceae</taxon>
        <taxon>Sutterellaceae incertae sedis</taxon>
        <taxon>Candidatus Aphodousia</taxon>
    </lineage>
</organism>
<proteinExistence type="predicted"/>
<dbReference type="GO" id="GO:0006654">
    <property type="term" value="P:phosphatidic acid biosynthetic process"/>
    <property type="evidence" value="ECO:0007669"/>
    <property type="project" value="TreeGrafter"/>
</dbReference>
<dbReference type="Proteomes" id="UP000824083">
    <property type="component" value="Unassembled WGS sequence"/>
</dbReference>
<keyword evidence="3 6" id="KW-0012">Acyltransferase</keyword>
<evidence type="ECO:0000259" key="5">
    <source>
        <dbReference type="SMART" id="SM00563"/>
    </source>
</evidence>
<evidence type="ECO:0000256" key="4">
    <source>
        <dbReference type="SAM" id="Phobius"/>
    </source>
</evidence>
<sequence length="253" mass="28335">MSVIRGWLYYIVLALTLIPLAIALIVLYPASAALRYQLAVSWARFMLKMGEVICGMRYEFKGLENFPSDDRPLLVLAKHQSAWDIFALASLIPHKASFVYKKELHYVPVFGQGLATLQMMAIDRKKGSRAYGQFMKQGREFLKKGWWLAMFPEGTRTAPGAKTHYKSGGARFAVATGTPIVPIALNSGQCWPRNSISKTPGLITVSVGPMIKTEGRTFESVQAELVNWIEGEMHVISPELYKDRITSEFDEKA</sequence>
<protein>
    <submittedName>
        <fullName evidence="6">1-acyl-sn-glycerol-3-phosphate acyltransferase</fullName>
    </submittedName>
</protein>
<gene>
    <name evidence="6" type="ORF">IAC56_07050</name>
</gene>
<evidence type="ECO:0000256" key="1">
    <source>
        <dbReference type="ARBA" id="ARBA00005189"/>
    </source>
</evidence>
<name>A0A9D1IJC7_9BURK</name>
<accession>A0A9D1IJC7</accession>
<feature type="transmembrane region" description="Helical" evidence="4">
    <location>
        <begin position="7"/>
        <end position="28"/>
    </location>
</feature>
<evidence type="ECO:0000256" key="3">
    <source>
        <dbReference type="ARBA" id="ARBA00023315"/>
    </source>
</evidence>
<reference evidence="6" key="1">
    <citation type="submission" date="2020-10" db="EMBL/GenBank/DDBJ databases">
        <authorList>
            <person name="Gilroy R."/>
        </authorList>
    </citation>
    <scope>NUCLEOTIDE SEQUENCE</scope>
    <source>
        <strain evidence="6">7463</strain>
    </source>
</reference>
<dbReference type="Pfam" id="PF01553">
    <property type="entry name" value="Acyltransferase"/>
    <property type="match status" value="1"/>
</dbReference>
<evidence type="ECO:0000256" key="2">
    <source>
        <dbReference type="ARBA" id="ARBA00022679"/>
    </source>
</evidence>
<keyword evidence="4" id="KW-0812">Transmembrane</keyword>
<evidence type="ECO:0000313" key="7">
    <source>
        <dbReference type="Proteomes" id="UP000824083"/>
    </source>
</evidence>
<reference evidence="6" key="2">
    <citation type="journal article" date="2021" name="PeerJ">
        <title>Extensive microbial diversity within the chicken gut microbiome revealed by metagenomics and culture.</title>
        <authorList>
            <person name="Gilroy R."/>
            <person name="Ravi A."/>
            <person name="Getino M."/>
            <person name="Pursley I."/>
            <person name="Horton D.L."/>
            <person name="Alikhan N.F."/>
            <person name="Baker D."/>
            <person name="Gharbi K."/>
            <person name="Hall N."/>
            <person name="Watson M."/>
            <person name="Adriaenssens E.M."/>
            <person name="Foster-Nyarko E."/>
            <person name="Jarju S."/>
            <person name="Secka A."/>
            <person name="Antonio M."/>
            <person name="Oren A."/>
            <person name="Chaudhuri R.R."/>
            <person name="La Ragione R."/>
            <person name="Hildebrand F."/>
            <person name="Pallen M.J."/>
        </authorList>
    </citation>
    <scope>NUCLEOTIDE SEQUENCE</scope>
    <source>
        <strain evidence="6">7463</strain>
    </source>
</reference>
<feature type="domain" description="Phospholipid/glycerol acyltransferase" evidence="5">
    <location>
        <begin position="73"/>
        <end position="188"/>
    </location>
</feature>
<keyword evidence="4" id="KW-0472">Membrane</keyword>
<dbReference type="GO" id="GO:0003841">
    <property type="term" value="F:1-acylglycerol-3-phosphate O-acyltransferase activity"/>
    <property type="evidence" value="ECO:0007669"/>
    <property type="project" value="TreeGrafter"/>
</dbReference>
<dbReference type="EMBL" id="DVMY01000105">
    <property type="protein sequence ID" value="HIU38010.1"/>
    <property type="molecule type" value="Genomic_DNA"/>
</dbReference>
<dbReference type="PANTHER" id="PTHR10434">
    <property type="entry name" value="1-ACYL-SN-GLYCEROL-3-PHOSPHATE ACYLTRANSFERASE"/>
    <property type="match status" value="1"/>
</dbReference>
<dbReference type="PANTHER" id="PTHR10434:SF40">
    <property type="entry name" value="1-ACYL-SN-GLYCEROL-3-PHOSPHATE ACYLTRANSFERASE"/>
    <property type="match status" value="1"/>
</dbReference>
<keyword evidence="4" id="KW-1133">Transmembrane helix</keyword>
<evidence type="ECO:0000313" key="6">
    <source>
        <dbReference type="EMBL" id="HIU38010.1"/>
    </source>
</evidence>